<keyword evidence="2" id="KW-1185">Reference proteome</keyword>
<dbReference type="Proteomes" id="UP001607303">
    <property type="component" value="Unassembled WGS sequence"/>
</dbReference>
<sequence length="157" mass="18668">MYFKIRVKKKVSRVYDHCLLSQSKSSFTYFYMSNNVDFYHVSTVNFPTLFPNDYLSFMAIAHIYYIAAHWTSSNVKLSFTISLISFRRTMINRSKLLSLLLQRYNFLGYSNQNNYDVTQNVPYITLSFQKDICNVRKPEDNHLVLVPNLKIPRHRIE</sequence>
<evidence type="ECO:0000313" key="2">
    <source>
        <dbReference type="Proteomes" id="UP001607303"/>
    </source>
</evidence>
<dbReference type="EMBL" id="JAYRBN010000074">
    <property type="protein sequence ID" value="KAL2733243.1"/>
    <property type="molecule type" value="Genomic_DNA"/>
</dbReference>
<evidence type="ECO:0000313" key="1">
    <source>
        <dbReference type="EMBL" id="KAL2733243.1"/>
    </source>
</evidence>
<name>A0ABD2BKE0_VESMC</name>
<reference evidence="1 2" key="1">
    <citation type="journal article" date="2024" name="Ann. Entomol. Soc. Am.">
        <title>Genomic analyses of the southern and eastern yellowjacket wasps (Hymenoptera: Vespidae) reveal evolutionary signatures of social life.</title>
        <authorList>
            <person name="Catto M.A."/>
            <person name="Caine P.B."/>
            <person name="Orr S.E."/>
            <person name="Hunt B.G."/>
            <person name="Goodisman M.A.D."/>
        </authorList>
    </citation>
    <scope>NUCLEOTIDE SEQUENCE [LARGE SCALE GENOMIC DNA]</scope>
    <source>
        <strain evidence="1">232</strain>
        <tissue evidence="1">Head and thorax</tissue>
    </source>
</reference>
<accession>A0ABD2BKE0</accession>
<proteinExistence type="predicted"/>
<protein>
    <submittedName>
        <fullName evidence="1">Uncharacterized protein</fullName>
    </submittedName>
</protein>
<comment type="caution">
    <text evidence="1">The sequence shown here is derived from an EMBL/GenBank/DDBJ whole genome shotgun (WGS) entry which is preliminary data.</text>
</comment>
<organism evidence="1 2">
    <name type="scientific">Vespula maculifrons</name>
    <name type="common">Eastern yellow jacket</name>
    <name type="synonym">Wasp</name>
    <dbReference type="NCBI Taxonomy" id="7453"/>
    <lineage>
        <taxon>Eukaryota</taxon>
        <taxon>Metazoa</taxon>
        <taxon>Ecdysozoa</taxon>
        <taxon>Arthropoda</taxon>
        <taxon>Hexapoda</taxon>
        <taxon>Insecta</taxon>
        <taxon>Pterygota</taxon>
        <taxon>Neoptera</taxon>
        <taxon>Endopterygota</taxon>
        <taxon>Hymenoptera</taxon>
        <taxon>Apocrita</taxon>
        <taxon>Aculeata</taxon>
        <taxon>Vespoidea</taxon>
        <taxon>Vespidae</taxon>
        <taxon>Vespinae</taxon>
        <taxon>Vespula</taxon>
    </lineage>
</organism>
<gene>
    <name evidence="1" type="ORF">V1477_014211</name>
</gene>
<dbReference type="AlphaFoldDB" id="A0ABD2BKE0"/>